<accession>A0AC35GHV3</accession>
<dbReference type="WBParaSite" id="PS1159_v2.g5130.t1">
    <property type="protein sequence ID" value="PS1159_v2.g5130.t1"/>
    <property type="gene ID" value="PS1159_v2.g5130"/>
</dbReference>
<evidence type="ECO:0000313" key="1">
    <source>
        <dbReference type="Proteomes" id="UP000887580"/>
    </source>
</evidence>
<dbReference type="Proteomes" id="UP000887580">
    <property type="component" value="Unplaced"/>
</dbReference>
<proteinExistence type="predicted"/>
<sequence>MIKTRHFSVVKSSTTNSTSTNKTCSTAKKRSAPTKAASSTLVPKKKIKNEVLDENNYIYDLNYSCYEEDLLEGFDPSFFESQNTFFESEEAAYEEPKQTGKTLGDYLGVKGDTKDDFGRQDSSLLRLTKMFLNLQNMPDDQGTVNLNEAADALKVQKRRLYDITNVLEGINLIEKVGKNSIRWKKSDDENDASVNTLKAEVEDLRAQENHIDMLYNNMTNALNLIKENPSDRPYSYVTFQTLREAPSLTDSVSAIEVADPSETGKFEIGIRNQQNHPLNAYYLPPSPTADPIEMNEDHANAASATALGSGDLKLHNFDYKPQHGTLSTFALTPSKYLESPSKIPRNHYEYDFLSPMDVPGSSHHGSQNYPLHFASPLKMTMSEHNYMSGGISSNLDDLSTHDDFISLDPVQEPPAYLYGLDDNDGLHSLYEHSTDHW</sequence>
<organism evidence="1 2">
    <name type="scientific">Panagrolaimus sp. PS1159</name>
    <dbReference type="NCBI Taxonomy" id="55785"/>
    <lineage>
        <taxon>Eukaryota</taxon>
        <taxon>Metazoa</taxon>
        <taxon>Ecdysozoa</taxon>
        <taxon>Nematoda</taxon>
        <taxon>Chromadorea</taxon>
        <taxon>Rhabditida</taxon>
        <taxon>Tylenchina</taxon>
        <taxon>Panagrolaimomorpha</taxon>
        <taxon>Panagrolaimoidea</taxon>
        <taxon>Panagrolaimidae</taxon>
        <taxon>Panagrolaimus</taxon>
    </lineage>
</organism>
<protein>
    <submittedName>
        <fullName evidence="2">E2F/DP family winged-helix DNA-binding domain-containing protein</fullName>
    </submittedName>
</protein>
<reference evidence="2" key="1">
    <citation type="submission" date="2022-11" db="UniProtKB">
        <authorList>
            <consortium name="WormBaseParasite"/>
        </authorList>
    </citation>
    <scope>IDENTIFICATION</scope>
</reference>
<name>A0AC35GHV3_9BILA</name>
<evidence type="ECO:0000313" key="2">
    <source>
        <dbReference type="WBParaSite" id="PS1159_v2.g5130.t1"/>
    </source>
</evidence>